<feature type="region of interest" description="Disordered" evidence="1">
    <location>
        <begin position="1"/>
        <end position="20"/>
    </location>
</feature>
<comment type="caution">
    <text evidence="2">The sequence shown here is derived from an EMBL/GenBank/DDBJ whole genome shotgun (WGS) entry which is preliminary data.</text>
</comment>
<evidence type="ECO:0000256" key="1">
    <source>
        <dbReference type="SAM" id="MobiDB-lite"/>
    </source>
</evidence>
<name>A0AAE0CGQ6_9CHLO</name>
<reference evidence="2 3" key="1">
    <citation type="journal article" date="2015" name="Genome Biol. Evol.">
        <title>Comparative Genomics of a Bacterivorous Green Alga Reveals Evolutionary Causalities and Consequences of Phago-Mixotrophic Mode of Nutrition.</title>
        <authorList>
            <person name="Burns J.A."/>
            <person name="Paasch A."/>
            <person name="Narechania A."/>
            <person name="Kim E."/>
        </authorList>
    </citation>
    <scope>NUCLEOTIDE SEQUENCE [LARGE SCALE GENOMIC DNA]</scope>
    <source>
        <strain evidence="2 3">PLY_AMNH</strain>
    </source>
</reference>
<evidence type="ECO:0000313" key="2">
    <source>
        <dbReference type="EMBL" id="KAK3254088.1"/>
    </source>
</evidence>
<dbReference type="EMBL" id="LGRX02024182">
    <property type="protein sequence ID" value="KAK3254088.1"/>
    <property type="molecule type" value="Genomic_DNA"/>
</dbReference>
<protein>
    <submittedName>
        <fullName evidence="2">Uncharacterized protein</fullName>
    </submittedName>
</protein>
<keyword evidence="3" id="KW-1185">Reference proteome</keyword>
<organism evidence="2 3">
    <name type="scientific">Cymbomonas tetramitiformis</name>
    <dbReference type="NCBI Taxonomy" id="36881"/>
    <lineage>
        <taxon>Eukaryota</taxon>
        <taxon>Viridiplantae</taxon>
        <taxon>Chlorophyta</taxon>
        <taxon>Pyramimonadophyceae</taxon>
        <taxon>Pyramimonadales</taxon>
        <taxon>Pyramimonadaceae</taxon>
        <taxon>Cymbomonas</taxon>
    </lineage>
</organism>
<gene>
    <name evidence="2" type="ORF">CYMTET_36683</name>
</gene>
<sequence length="173" mass="19208">MQRNVRWDERTVGAGRGEGRVSSTEMIIQETQFQKRRNRIKSVRASMVPHQPHSHGLAHQSSHYSSLASLGSYIGNDSSMQVVNQVLSSMPQYQEDGHQDEEWEDIVARMTADTNGKASGDQASNIFVSNQVERTDYEYGEAASSRLLNVADLGRPIGSNHASGQSRVFLVDD</sequence>
<evidence type="ECO:0000313" key="3">
    <source>
        <dbReference type="Proteomes" id="UP001190700"/>
    </source>
</evidence>
<accession>A0AAE0CGQ6</accession>
<dbReference type="AlphaFoldDB" id="A0AAE0CGQ6"/>
<dbReference type="Proteomes" id="UP001190700">
    <property type="component" value="Unassembled WGS sequence"/>
</dbReference>
<proteinExistence type="predicted"/>
<feature type="compositionally biased region" description="Basic and acidic residues" evidence="1">
    <location>
        <begin position="1"/>
        <end position="11"/>
    </location>
</feature>